<proteinExistence type="predicted"/>
<protein>
    <recommendedName>
        <fullName evidence="4">Lipoprotein</fullName>
    </recommendedName>
</protein>
<keyword evidence="3" id="KW-1185">Reference proteome</keyword>
<keyword evidence="1" id="KW-0732">Signal</keyword>
<evidence type="ECO:0000313" key="2">
    <source>
        <dbReference type="EMBL" id="MBD7941087.1"/>
    </source>
</evidence>
<gene>
    <name evidence="2" type="ORF">H9656_06785</name>
</gene>
<accession>A0ABR8QZX8</accession>
<dbReference type="PROSITE" id="PS51257">
    <property type="entry name" value="PROKAR_LIPOPROTEIN"/>
    <property type="match status" value="1"/>
</dbReference>
<reference evidence="2 3" key="1">
    <citation type="submission" date="2020-08" db="EMBL/GenBank/DDBJ databases">
        <title>A Genomic Blueprint of the Chicken Gut Microbiome.</title>
        <authorList>
            <person name="Gilroy R."/>
            <person name="Ravi A."/>
            <person name="Getino M."/>
            <person name="Pursley I."/>
            <person name="Horton D.L."/>
            <person name="Alikhan N.-F."/>
            <person name="Baker D."/>
            <person name="Gharbi K."/>
            <person name="Hall N."/>
            <person name="Watson M."/>
            <person name="Adriaenssens E.M."/>
            <person name="Foster-Nyarko E."/>
            <person name="Jarju S."/>
            <person name="Secka A."/>
            <person name="Antonio M."/>
            <person name="Oren A."/>
            <person name="Chaudhuri R."/>
            <person name="La Ragione R.M."/>
            <person name="Hildebrand F."/>
            <person name="Pallen M.J."/>
        </authorList>
    </citation>
    <scope>NUCLEOTIDE SEQUENCE [LARGE SCALE GENOMIC DNA]</scope>
    <source>
        <strain evidence="2 3">Sa3CVA3</strain>
    </source>
</reference>
<evidence type="ECO:0000256" key="1">
    <source>
        <dbReference type="SAM" id="SignalP"/>
    </source>
</evidence>
<organism evidence="2 3">
    <name type="scientific">Brevundimonas guildfordensis</name>
    <dbReference type="NCBI Taxonomy" id="2762241"/>
    <lineage>
        <taxon>Bacteria</taxon>
        <taxon>Pseudomonadati</taxon>
        <taxon>Pseudomonadota</taxon>
        <taxon>Alphaproteobacteria</taxon>
        <taxon>Caulobacterales</taxon>
        <taxon>Caulobacteraceae</taxon>
        <taxon>Brevundimonas</taxon>
    </lineage>
</organism>
<name>A0ABR8QZX8_9CAUL</name>
<dbReference type="Proteomes" id="UP000638918">
    <property type="component" value="Unassembled WGS sequence"/>
</dbReference>
<comment type="caution">
    <text evidence="2">The sequence shown here is derived from an EMBL/GenBank/DDBJ whole genome shotgun (WGS) entry which is preliminary data.</text>
</comment>
<evidence type="ECO:0000313" key="3">
    <source>
        <dbReference type="Proteomes" id="UP000638918"/>
    </source>
</evidence>
<sequence length="164" mass="17526">MKKLPSTLAAIAAGAILLSGCSDGEEVAQAVASVSHCGAKEVAPGLLMRLSAYSAGNPSDDIWIVQLCHPERGCSAVASYQNGMAPLADYNDLGLKITVPMATELKVFRDEAWVQGQRVPLLVEARRVASAAEANEVRHLLGLPPGTTSHHSCRKDLEQRSFYR</sequence>
<dbReference type="EMBL" id="JACSQU010000001">
    <property type="protein sequence ID" value="MBD7941087.1"/>
    <property type="molecule type" value="Genomic_DNA"/>
</dbReference>
<evidence type="ECO:0008006" key="4">
    <source>
        <dbReference type="Google" id="ProtNLM"/>
    </source>
</evidence>
<feature type="chain" id="PRO_5046508004" description="Lipoprotein" evidence="1">
    <location>
        <begin position="25"/>
        <end position="164"/>
    </location>
</feature>
<feature type="signal peptide" evidence="1">
    <location>
        <begin position="1"/>
        <end position="24"/>
    </location>
</feature>
<dbReference type="RefSeq" id="WP_191743407.1">
    <property type="nucleotide sequence ID" value="NZ_JACSQU010000001.1"/>
</dbReference>